<comment type="caution">
    <text evidence="2">The sequence shown here is derived from an EMBL/GenBank/DDBJ whole genome shotgun (WGS) entry which is preliminary data.</text>
</comment>
<keyword evidence="3" id="KW-1185">Reference proteome</keyword>
<feature type="signal peptide" evidence="1">
    <location>
        <begin position="1"/>
        <end position="17"/>
    </location>
</feature>
<organism evidence="2 3">
    <name type="scientific">Elysia crispata</name>
    <name type="common">lettuce slug</name>
    <dbReference type="NCBI Taxonomy" id="231223"/>
    <lineage>
        <taxon>Eukaryota</taxon>
        <taxon>Metazoa</taxon>
        <taxon>Spiralia</taxon>
        <taxon>Lophotrochozoa</taxon>
        <taxon>Mollusca</taxon>
        <taxon>Gastropoda</taxon>
        <taxon>Heterobranchia</taxon>
        <taxon>Euthyneura</taxon>
        <taxon>Panpulmonata</taxon>
        <taxon>Sacoglossa</taxon>
        <taxon>Placobranchoidea</taxon>
        <taxon>Plakobranchidae</taxon>
        <taxon>Elysia</taxon>
    </lineage>
</organism>
<dbReference type="AlphaFoldDB" id="A0AAE1D8Z6"/>
<dbReference type="EMBL" id="JAWDGP010004860">
    <property type="protein sequence ID" value="KAK3761657.1"/>
    <property type="molecule type" value="Genomic_DNA"/>
</dbReference>
<name>A0AAE1D8Z6_9GAST</name>
<reference evidence="2" key="1">
    <citation type="journal article" date="2023" name="G3 (Bethesda)">
        <title>A reference genome for the long-term kleptoplast-retaining sea slug Elysia crispata morphotype clarki.</title>
        <authorList>
            <person name="Eastman K.E."/>
            <person name="Pendleton A.L."/>
            <person name="Shaikh M.A."/>
            <person name="Suttiyut T."/>
            <person name="Ogas R."/>
            <person name="Tomko P."/>
            <person name="Gavelis G."/>
            <person name="Widhalm J.R."/>
            <person name="Wisecaver J.H."/>
        </authorList>
    </citation>
    <scope>NUCLEOTIDE SEQUENCE</scope>
    <source>
        <strain evidence="2">ECLA1</strain>
    </source>
</reference>
<dbReference type="Proteomes" id="UP001283361">
    <property type="component" value="Unassembled WGS sequence"/>
</dbReference>
<keyword evidence="1" id="KW-0732">Signal</keyword>
<protein>
    <recommendedName>
        <fullName evidence="4">Secreted protein</fullName>
    </recommendedName>
</protein>
<gene>
    <name evidence="2" type="ORF">RRG08_048051</name>
</gene>
<evidence type="ECO:0000313" key="3">
    <source>
        <dbReference type="Proteomes" id="UP001283361"/>
    </source>
</evidence>
<sequence>MHLVKSASSSLITAILAALMSTCGPESLGVGEQLKSVPRLKAELWSRNLDHGSAPGMLAAWSSLMDQAMVEKPRSWLCSRHVSSLEPKTVSYRCKQADSDRVVVATAMIVNTFKEKWRSYRMKLPFT</sequence>
<evidence type="ECO:0000256" key="1">
    <source>
        <dbReference type="SAM" id="SignalP"/>
    </source>
</evidence>
<evidence type="ECO:0000313" key="2">
    <source>
        <dbReference type="EMBL" id="KAK3761657.1"/>
    </source>
</evidence>
<feature type="chain" id="PRO_5042282055" description="Secreted protein" evidence="1">
    <location>
        <begin position="18"/>
        <end position="127"/>
    </location>
</feature>
<proteinExistence type="predicted"/>
<evidence type="ECO:0008006" key="4">
    <source>
        <dbReference type="Google" id="ProtNLM"/>
    </source>
</evidence>
<accession>A0AAE1D8Z6</accession>